<name>A0ABT0WM18_9BURK</name>
<proteinExistence type="predicted"/>
<evidence type="ECO:0000313" key="3">
    <source>
        <dbReference type="Proteomes" id="UP001202243"/>
    </source>
</evidence>
<gene>
    <name evidence="2" type="ORF">NCG91_04075</name>
</gene>
<sequence length="298" mass="32819">MMLFLRPVRPLQDAMLSLPLCRLAAAASLLATVLPAAQAQTPYVPVMQQYGDFVVTRDRHDPLVNLSFRKHGYWPGGAREVVEVRPLKARREGQPMLLAFTKGYTGQGTILIGVQNGEPLMRPVSPLRRDDMVRTERDPEWGVPQPGRSEILLFARDGRALDTDTGELLWFDMPGIVTGDYAPAMLVSVSPDSRRGAYLARRATSVEVVVATRDDGVAGVLALPPDTYQRWLKPLSQAAAEQAGAAIKARQGRTDSNRIQRELELAWFGQQFQWKQGKNGLQVTGLGLISAPPEGEQP</sequence>
<accession>A0ABT0WM18</accession>
<comment type="caution">
    <text evidence="2">The sequence shown here is derived from an EMBL/GenBank/DDBJ whole genome shotgun (WGS) entry which is preliminary data.</text>
</comment>
<feature type="signal peptide" evidence="1">
    <location>
        <begin position="1"/>
        <end position="39"/>
    </location>
</feature>
<feature type="chain" id="PRO_5045523784" evidence="1">
    <location>
        <begin position="40"/>
        <end position="298"/>
    </location>
</feature>
<protein>
    <submittedName>
        <fullName evidence="2">Uncharacterized protein</fullName>
    </submittedName>
</protein>
<dbReference type="Proteomes" id="UP001202243">
    <property type="component" value="Unassembled WGS sequence"/>
</dbReference>
<reference evidence="2 3" key="1">
    <citation type="submission" date="2022-06" db="EMBL/GenBank/DDBJ databases">
        <title>Janthinobacterium kumbetensis sp. nov., isolated from spring water in Turkey.</title>
        <authorList>
            <person name="Inan Bektas K."/>
            <person name="Belduz A.A."/>
            <person name="Canakci S."/>
            <person name="Nalcaoglu A."/>
            <person name="Ceylan E."/>
            <person name="Kati H."/>
        </authorList>
    </citation>
    <scope>NUCLEOTIDE SEQUENCE [LARGE SCALE GENOMIC DNA]</scope>
    <source>
        <strain evidence="2 3">GK</strain>
    </source>
</reference>
<evidence type="ECO:0000256" key="1">
    <source>
        <dbReference type="SAM" id="SignalP"/>
    </source>
</evidence>
<dbReference type="RefSeq" id="WP_251348670.1">
    <property type="nucleotide sequence ID" value="NZ_JAMQGR010000001.1"/>
</dbReference>
<evidence type="ECO:0000313" key="2">
    <source>
        <dbReference type="EMBL" id="MCM2564764.1"/>
    </source>
</evidence>
<keyword evidence="1" id="KW-0732">Signal</keyword>
<dbReference type="EMBL" id="JAMQGR010000001">
    <property type="protein sequence ID" value="MCM2564764.1"/>
    <property type="molecule type" value="Genomic_DNA"/>
</dbReference>
<keyword evidence="3" id="KW-1185">Reference proteome</keyword>
<organism evidence="2 3">
    <name type="scientific">Janthinobacterium kumbetense</name>
    <dbReference type="NCBI Taxonomy" id="2950280"/>
    <lineage>
        <taxon>Bacteria</taxon>
        <taxon>Pseudomonadati</taxon>
        <taxon>Pseudomonadota</taxon>
        <taxon>Betaproteobacteria</taxon>
        <taxon>Burkholderiales</taxon>
        <taxon>Oxalobacteraceae</taxon>
        <taxon>Janthinobacterium</taxon>
    </lineage>
</organism>